<dbReference type="Proteomes" id="UP001174136">
    <property type="component" value="Unassembled WGS sequence"/>
</dbReference>
<proteinExistence type="predicted"/>
<dbReference type="PANTHER" id="PTHR45913:SF9">
    <property type="entry name" value="GENERAL TRANSCRIPTION FACTOR II-I REPEAT DOMAIN-CONTAINING PROTEIN 2-LIKE-RELATED"/>
    <property type="match status" value="1"/>
</dbReference>
<gene>
    <name evidence="1" type="ORF">N1851_020405</name>
</gene>
<organism evidence="1 2">
    <name type="scientific">Merluccius polli</name>
    <name type="common">Benguela hake</name>
    <name type="synonym">Merluccius cadenati</name>
    <dbReference type="NCBI Taxonomy" id="89951"/>
    <lineage>
        <taxon>Eukaryota</taxon>
        <taxon>Metazoa</taxon>
        <taxon>Chordata</taxon>
        <taxon>Craniata</taxon>
        <taxon>Vertebrata</taxon>
        <taxon>Euteleostomi</taxon>
        <taxon>Actinopterygii</taxon>
        <taxon>Neopterygii</taxon>
        <taxon>Teleostei</taxon>
        <taxon>Neoteleostei</taxon>
        <taxon>Acanthomorphata</taxon>
        <taxon>Zeiogadaria</taxon>
        <taxon>Gadariae</taxon>
        <taxon>Gadiformes</taxon>
        <taxon>Gadoidei</taxon>
        <taxon>Merlucciidae</taxon>
        <taxon>Merluccius</taxon>
    </lineage>
</organism>
<protein>
    <submittedName>
        <fullName evidence="1">General transcription factor II-I repeat domain-containing protein 2A</fullName>
    </submittedName>
</protein>
<dbReference type="PANTHER" id="PTHR45913">
    <property type="entry name" value="EPM2A-INTERACTING PROTEIN 1"/>
    <property type="match status" value="1"/>
</dbReference>
<reference evidence="1" key="1">
    <citation type="journal article" date="2023" name="Front. Mar. Sci.">
        <title>A new Merluccius polli reference genome to investigate the effects of global change in West African waters.</title>
        <authorList>
            <person name="Mateo J.L."/>
            <person name="Blanco-Fernandez C."/>
            <person name="Garcia-Vazquez E."/>
            <person name="Machado-Schiaffino G."/>
        </authorList>
    </citation>
    <scope>NUCLEOTIDE SEQUENCE</scope>
    <source>
        <strain evidence="1">C29</strain>
        <tissue evidence="1">Fin</tissue>
    </source>
</reference>
<dbReference type="EMBL" id="JAOPHQ010003722">
    <property type="protein sequence ID" value="KAK0141934.1"/>
    <property type="molecule type" value="Genomic_DNA"/>
</dbReference>
<keyword evidence="2" id="KW-1185">Reference proteome</keyword>
<evidence type="ECO:0000313" key="1">
    <source>
        <dbReference type="EMBL" id="KAK0141934.1"/>
    </source>
</evidence>
<sequence length="79" mass="9180">MEETGRRNGLVAFVQRKLEEEGVEEAIALHCIIHQQTLCSKCLKFDNVMSVVVKCVNHIRSRVLKHRKFRVFLQEIESA</sequence>
<comment type="caution">
    <text evidence="1">The sequence shown here is derived from an EMBL/GenBank/DDBJ whole genome shotgun (WGS) entry which is preliminary data.</text>
</comment>
<name>A0AA47MKT9_MERPO</name>
<evidence type="ECO:0000313" key="2">
    <source>
        <dbReference type="Proteomes" id="UP001174136"/>
    </source>
</evidence>
<accession>A0AA47MKT9</accession>
<dbReference type="AlphaFoldDB" id="A0AA47MKT9"/>